<protein>
    <submittedName>
        <fullName evidence="2">Uncharacterized protein</fullName>
    </submittedName>
</protein>
<dbReference type="AlphaFoldDB" id="E6Q0X4"/>
<name>E6Q0X4_9ZZZZ</name>
<feature type="compositionally biased region" description="Low complexity" evidence="1">
    <location>
        <begin position="40"/>
        <end position="72"/>
    </location>
</feature>
<gene>
    <name evidence="2" type="ORF">CARN4_0181</name>
</gene>
<feature type="region of interest" description="Disordered" evidence="1">
    <location>
        <begin position="30"/>
        <end position="77"/>
    </location>
</feature>
<comment type="caution">
    <text evidence="2">The sequence shown here is derived from an EMBL/GenBank/DDBJ whole genome shotgun (WGS) entry which is preliminary data.</text>
</comment>
<evidence type="ECO:0000313" key="2">
    <source>
        <dbReference type="EMBL" id="CBI00834.1"/>
    </source>
</evidence>
<proteinExistence type="predicted"/>
<reference evidence="2" key="1">
    <citation type="submission" date="2009-10" db="EMBL/GenBank/DDBJ databases">
        <title>Diversity of trophic interactions inside an arsenic-rich microbial ecosystem.</title>
        <authorList>
            <person name="Bertin P.N."/>
            <person name="Heinrich-Salmeron A."/>
            <person name="Pelletier E."/>
            <person name="Goulhen-Chollet F."/>
            <person name="Arsene-Ploetze F."/>
            <person name="Gallien S."/>
            <person name="Calteau A."/>
            <person name="Vallenet D."/>
            <person name="Casiot C."/>
            <person name="Chane-Woon-Ming B."/>
            <person name="Giloteaux L."/>
            <person name="Barakat M."/>
            <person name="Bonnefoy V."/>
            <person name="Bruneel O."/>
            <person name="Chandler M."/>
            <person name="Cleiss J."/>
            <person name="Duran R."/>
            <person name="Elbaz-Poulichet F."/>
            <person name="Fonknechten N."/>
            <person name="Lauga B."/>
            <person name="Mornico D."/>
            <person name="Ortet P."/>
            <person name="Schaeffer C."/>
            <person name="Siguier P."/>
            <person name="Alexander Thil Smith A."/>
            <person name="Van Dorsselaer A."/>
            <person name="Weissenbach J."/>
            <person name="Medigue C."/>
            <person name="Le Paslier D."/>
        </authorList>
    </citation>
    <scope>NUCLEOTIDE SEQUENCE</scope>
</reference>
<organism evidence="2">
    <name type="scientific">mine drainage metagenome</name>
    <dbReference type="NCBI Taxonomy" id="410659"/>
    <lineage>
        <taxon>unclassified sequences</taxon>
        <taxon>metagenomes</taxon>
        <taxon>ecological metagenomes</taxon>
    </lineage>
</organism>
<sequence>MKFLKSTLGLLLATGMLVAGSAGFALADGHGHGNQGHSRQNSQQTNSNQYNQYGRNSNQNDGNGGDDNQNNGPHGCINPAGHERGWCKNANNQNQNGQYGQNSQIQGIITGVSNDRITILQGIIPITFDATYAIQNNNTNGALYPTRSITAYGYYDDQNFFHANSIR</sequence>
<accession>E6Q0X4</accession>
<dbReference type="EMBL" id="CABO01000006">
    <property type="protein sequence ID" value="CBI00834.1"/>
    <property type="molecule type" value="Genomic_DNA"/>
</dbReference>
<evidence type="ECO:0000256" key="1">
    <source>
        <dbReference type="SAM" id="MobiDB-lite"/>
    </source>
</evidence>